<feature type="transmembrane region" description="Helical" evidence="2">
    <location>
        <begin position="48"/>
        <end position="65"/>
    </location>
</feature>
<keyword evidence="2" id="KW-1133">Transmembrane helix</keyword>
<accession>A0AAN7R797</accession>
<reference evidence="4 5" key="1">
    <citation type="journal article" date="2023" name="Hortic Res">
        <title>Pangenome of water caltrop reveals structural variations and asymmetric subgenome divergence after allopolyploidization.</title>
        <authorList>
            <person name="Zhang X."/>
            <person name="Chen Y."/>
            <person name="Wang L."/>
            <person name="Yuan Y."/>
            <person name="Fang M."/>
            <person name="Shi L."/>
            <person name="Lu R."/>
            <person name="Comes H.P."/>
            <person name="Ma Y."/>
            <person name="Chen Y."/>
            <person name="Huang G."/>
            <person name="Zhou Y."/>
            <person name="Zheng Z."/>
            <person name="Qiu Y."/>
        </authorList>
    </citation>
    <scope>NUCLEOTIDE SEQUENCE [LARGE SCALE GENOMIC DNA]</scope>
    <source>
        <strain evidence="4">F231</strain>
    </source>
</reference>
<dbReference type="Proteomes" id="UP001346149">
    <property type="component" value="Unassembled WGS sequence"/>
</dbReference>
<keyword evidence="2" id="KW-0812">Transmembrane</keyword>
<evidence type="ECO:0000313" key="5">
    <source>
        <dbReference type="Proteomes" id="UP001346149"/>
    </source>
</evidence>
<dbReference type="GO" id="GO:0005886">
    <property type="term" value="C:plasma membrane"/>
    <property type="evidence" value="ECO:0007669"/>
    <property type="project" value="TreeGrafter"/>
</dbReference>
<protein>
    <recommendedName>
        <fullName evidence="3">CSC1/OSCA1-like N-terminal transmembrane domain-containing protein</fullName>
    </recommendedName>
</protein>
<dbReference type="AlphaFoldDB" id="A0AAN7R797"/>
<feature type="transmembrane region" description="Helical" evidence="2">
    <location>
        <begin position="97"/>
        <end position="116"/>
    </location>
</feature>
<sequence>MTVRIISGASGQVEFFVLLMMLFSSVILWFPVYESAGIMLGIYERLKIFIPITIVALFILIPVNVSDGTLSFLKKDLVMSDIDKLSISNVRPKSSRFFIHIGLEYVFTIWVCFMLYKEYDNIASMRLRYLASQGRRVDQFTVVVRNIPHSSGKSVSDSVDHFFKTNHPDHYLCHQRGFLGLCGSRVDSIEYYKQLIQNLDRREAMAKDLTEQAVEPNLNLKSYLGDAYLHPIFHSFEEAEEELVQVQVRVDKHQAHHSDHASPSDSGSEISSPSPSHNVPASQYQVEHNYNYQYESEHRTYYSYHYEGQP</sequence>
<dbReference type="PANTHER" id="PTHR13018:SF98">
    <property type="entry name" value="TO DEHYDRATION PROTEIN, PUTATIVE, EXPRESSED-RELATED"/>
    <property type="match status" value="1"/>
</dbReference>
<keyword evidence="2" id="KW-0472">Membrane</keyword>
<dbReference type="InterPro" id="IPR045122">
    <property type="entry name" value="Csc1-like"/>
</dbReference>
<dbReference type="Pfam" id="PF13967">
    <property type="entry name" value="RSN1_TM"/>
    <property type="match status" value="1"/>
</dbReference>
<name>A0AAN7R797_TRANT</name>
<comment type="caution">
    <text evidence="4">The sequence shown here is derived from an EMBL/GenBank/DDBJ whole genome shotgun (WGS) entry which is preliminary data.</text>
</comment>
<feature type="region of interest" description="Disordered" evidence="1">
    <location>
        <begin position="252"/>
        <end position="285"/>
    </location>
</feature>
<dbReference type="GO" id="GO:0005227">
    <property type="term" value="F:calcium-activated cation channel activity"/>
    <property type="evidence" value="ECO:0007669"/>
    <property type="project" value="InterPro"/>
</dbReference>
<keyword evidence="5" id="KW-1185">Reference proteome</keyword>
<feature type="transmembrane region" description="Helical" evidence="2">
    <location>
        <begin position="15"/>
        <end position="36"/>
    </location>
</feature>
<proteinExistence type="predicted"/>
<evidence type="ECO:0000313" key="4">
    <source>
        <dbReference type="EMBL" id="KAK4788628.1"/>
    </source>
</evidence>
<gene>
    <name evidence="4" type="ORF">SAY86_019947</name>
</gene>
<dbReference type="EMBL" id="JAXQNO010000011">
    <property type="protein sequence ID" value="KAK4788628.1"/>
    <property type="molecule type" value="Genomic_DNA"/>
</dbReference>
<evidence type="ECO:0000259" key="3">
    <source>
        <dbReference type="Pfam" id="PF13967"/>
    </source>
</evidence>
<dbReference type="InterPro" id="IPR032880">
    <property type="entry name" value="CSC1/OSCA1-like_N"/>
</dbReference>
<evidence type="ECO:0000256" key="2">
    <source>
        <dbReference type="SAM" id="Phobius"/>
    </source>
</evidence>
<feature type="compositionally biased region" description="Low complexity" evidence="1">
    <location>
        <begin position="263"/>
        <end position="276"/>
    </location>
</feature>
<feature type="domain" description="CSC1/OSCA1-like N-terminal transmembrane" evidence="3">
    <location>
        <begin position="46"/>
        <end position="118"/>
    </location>
</feature>
<evidence type="ECO:0000256" key="1">
    <source>
        <dbReference type="SAM" id="MobiDB-lite"/>
    </source>
</evidence>
<organism evidence="4 5">
    <name type="scientific">Trapa natans</name>
    <name type="common">Water chestnut</name>
    <dbReference type="NCBI Taxonomy" id="22666"/>
    <lineage>
        <taxon>Eukaryota</taxon>
        <taxon>Viridiplantae</taxon>
        <taxon>Streptophyta</taxon>
        <taxon>Embryophyta</taxon>
        <taxon>Tracheophyta</taxon>
        <taxon>Spermatophyta</taxon>
        <taxon>Magnoliopsida</taxon>
        <taxon>eudicotyledons</taxon>
        <taxon>Gunneridae</taxon>
        <taxon>Pentapetalae</taxon>
        <taxon>rosids</taxon>
        <taxon>malvids</taxon>
        <taxon>Myrtales</taxon>
        <taxon>Lythraceae</taxon>
        <taxon>Trapa</taxon>
    </lineage>
</organism>
<feature type="compositionally biased region" description="Basic and acidic residues" evidence="1">
    <location>
        <begin position="252"/>
        <end position="262"/>
    </location>
</feature>
<dbReference type="PANTHER" id="PTHR13018">
    <property type="entry name" value="PROBABLE MEMBRANE PROTEIN DUF221-RELATED"/>
    <property type="match status" value="1"/>
</dbReference>